<evidence type="ECO:0000256" key="5">
    <source>
        <dbReference type="ARBA" id="ARBA00023034"/>
    </source>
</evidence>
<keyword evidence="6" id="KW-0812">Transmembrane</keyword>
<keyword evidence="9" id="KW-1185">Reference proteome</keyword>
<keyword evidence="3" id="KW-0808">Transferase</keyword>
<name>A0A0A0L6U7_CUCSA</name>
<evidence type="ECO:0000256" key="1">
    <source>
        <dbReference type="ARBA" id="ARBA00004323"/>
    </source>
</evidence>
<comment type="subcellular location">
    <subcellularLocation>
        <location evidence="1">Golgi apparatus membrane</location>
        <topology evidence="1">Single-pass type II membrane protein</topology>
    </subcellularLocation>
</comment>
<keyword evidence="3" id="KW-0328">Glycosyltransferase</keyword>
<dbReference type="Pfam" id="PF03016">
    <property type="entry name" value="Exostosin_GT47"/>
    <property type="match status" value="1"/>
</dbReference>
<dbReference type="InterPro" id="IPR004263">
    <property type="entry name" value="Exostosin"/>
</dbReference>
<dbReference type="AlphaFoldDB" id="A0A0A0L6U7"/>
<keyword evidence="4" id="KW-0735">Signal-anchor</keyword>
<gene>
    <name evidence="8" type="ORF">Csa_3G114520</name>
</gene>
<evidence type="ECO:0000256" key="2">
    <source>
        <dbReference type="ARBA" id="ARBA00010271"/>
    </source>
</evidence>
<dbReference type="STRING" id="3659.A0A0A0L6U7"/>
<evidence type="ECO:0000313" key="9">
    <source>
        <dbReference type="Proteomes" id="UP000029981"/>
    </source>
</evidence>
<dbReference type="Gramene" id="KGN56312">
    <property type="protein sequence ID" value="KGN56312"/>
    <property type="gene ID" value="Csa_3G114520"/>
</dbReference>
<reference evidence="8 9" key="4">
    <citation type="journal article" date="2011" name="BMC Genomics">
        <title>RNA-Seq improves annotation of protein-coding genes in the cucumber genome.</title>
        <authorList>
            <person name="Li Z."/>
            <person name="Zhang Z."/>
            <person name="Yan P."/>
            <person name="Huang S."/>
            <person name="Fei Z."/>
            <person name="Lin K."/>
        </authorList>
    </citation>
    <scope>NUCLEOTIDE SEQUENCE [LARGE SCALE GENOMIC DNA]</scope>
    <source>
        <strain evidence="9">cv. 9930</strain>
    </source>
</reference>
<evidence type="ECO:0000256" key="4">
    <source>
        <dbReference type="ARBA" id="ARBA00022968"/>
    </source>
</evidence>
<dbReference type="PANTHER" id="PTHR11062">
    <property type="entry name" value="EXOSTOSIN HEPARAN SULFATE GLYCOSYLTRANSFERASE -RELATED"/>
    <property type="match status" value="1"/>
</dbReference>
<reference evidence="8 9" key="2">
    <citation type="journal article" date="2009" name="PLoS ONE">
        <title>An integrated genetic and cytogenetic map of the cucumber genome.</title>
        <authorList>
            <person name="Ren Y."/>
            <person name="Zhang Z."/>
            <person name="Liu J."/>
            <person name="Staub J.E."/>
            <person name="Han Y."/>
            <person name="Cheng Z."/>
            <person name="Li X."/>
            <person name="Lu J."/>
            <person name="Miao H."/>
            <person name="Kang H."/>
            <person name="Xie B."/>
            <person name="Gu X."/>
            <person name="Wang X."/>
            <person name="Du Y."/>
            <person name="Jin W."/>
            <person name="Huang S."/>
        </authorList>
    </citation>
    <scope>NUCLEOTIDE SEQUENCE [LARGE SCALE GENOMIC DNA]</scope>
    <source>
        <strain evidence="9">cv. 9930</strain>
    </source>
</reference>
<proteinExistence type="inferred from homology"/>
<dbReference type="PANTHER" id="PTHR11062:SF43">
    <property type="entry name" value="EXOSTOSIN FAMILY PROTEIN"/>
    <property type="match status" value="1"/>
</dbReference>
<evidence type="ECO:0000256" key="6">
    <source>
        <dbReference type="SAM" id="Phobius"/>
    </source>
</evidence>
<accession>A0A0A0L6U7</accession>
<organism evidence="8 9">
    <name type="scientific">Cucumis sativus</name>
    <name type="common">Cucumber</name>
    <dbReference type="NCBI Taxonomy" id="3659"/>
    <lineage>
        <taxon>Eukaryota</taxon>
        <taxon>Viridiplantae</taxon>
        <taxon>Streptophyta</taxon>
        <taxon>Embryophyta</taxon>
        <taxon>Tracheophyta</taxon>
        <taxon>Spermatophyta</taxon>
        <taxon>Magnoliopsida</taxon>
        <taxon>eudicotyledons</taxon>
        <taxon>Gunneridae</taxon>
        <taxon>Pentapetalae</taxon>
        <taxon>rosids</taxon>
        <taxon>fabids</taxon>
        <taxon>Cucurbitales</taxon>
        <taxon>Cucurbitaceae</taxon>
        <taxon>Benincaseae</taxon>
        <taxon>Cucumis</taxon>
    </lineage>
</organism>
<evidence type="ECO:0000313" key="8">
    <source>
        <dbReference type="EMBL" id="KGN56312.1"/>
    </source>
</evidence>
<keyword evidence="6" id="KW-1133">Transmembrane helix</keyword>
<reference evidence="8 9" key="3">
    <citation type="journal article" date="2010" name="BMC Genomics">
        <title>Transcriptome sequencing and comparative analysis of cucumber flowers with different sex types.</title>
        <authorList>
            <person name="Guo S."/>
            <person name="Zheng Y."/>
            <person name="Joung J.G."/>
            <person name="Liu S."/>
            <person name="Zhang Z."/>
            <person name="Crasta O.R."/>
            <person name="Sobral B.W."/>
            <person name="Xu Y."/>
            <person name="Huang S."/>
            <person name="Fei Z."/>
        </authorList>
    </citation>
    <scope>NUCLEOTIDE SEQUENCE [LARGE SCALE GENOMIC DNA]</scope>
    <source>
        <strain evidence="9">cv. 9930</strain>
    </source>
</reference>
<feature type="transmembrane region" description="Helical" evidence="6">
    <location>
        <begin position="6"/>
        <end position="31"/>
    </location>
</feature>
<dbReference type="Proteomes" id="UP000029981">
    <property type="component" value="Chromosome 3"/>
</dbReference>
<reference evidence="8 9" key="1">
    <citation type="journal article" date="2009" name="Nat. Genet.">
        <title>The genome of the cucumber, Cucumis sativus L.</title>
        <authorList>
            <person name="Huang S."/>
            <person name="Li R."/>
            <person name="Zhang Z."/>
            <person name="Li L."/>
            <person name="Gu X."/>
            <person name="Fan W."/>
            <person name="Lucas W.J."/>
            <person name="Wang X."/>
            <person name="Xie B."/>
            <person name="Ni P."/>
            <person name="Ren Y."/>
            <person name="Zhu H."/>
            <person name="Li J."/>
            <person name="Lin K."/>
            <person name="Jin W."/>
            <person name="Fei Z."/>
            <person name="Li G."/>
            <person name="Staub J."/>
            <person name="Kilian A."/>
            <person name="van der Vossen E.A."/>
            <person name="Wu Y."/>
            <person name="Guo J."/>
            <person name="He J."/>
            <person name="Jia Z."/>
            <person name="Ren Y."/>
            <person name="Tian G."/>
            <person name="Lu Y."/>
            <person name="Ruan J."/>
            <person name="Qian W."/>
            <person name="Wang M."/>
            <person name="Huang Q."/>
            <person name="Li B."/>
            <person name="Xuan Z."/>
            <person name="Cao J."/>
            <person name="Asan"/>
            <person name="Wu Z."/>
            <person name="Zhang J."/>
            <person name="Cai Q."/>
            <person name="Bai Y."/>
            <person name="Zhao B."/>
            <person name="Han Y."/>
            <person name="Li Y."/>
            <person name="Li X."/>
            <person name="Wang S."/>
            <person name="Shi Q."/>
            <person name="Liu S."/>
            <person name="Cho W.K."/>
            <person name="Kim J.Y."/>
            <person name="Xu Y."/>
            <person name="Heller-Uszynska K."/>
            <person name="Miao H."/>
            <person name="Cheng Z."/>
            <person name="Zhang S."/>
            <person name="Wu J."/>
            <person name="Yang Y."/>
            <person name="Kang H."/>
            <person name="Li M."/>
            <person name="Liang H."/>
            <person name="Ren X."/>
            <person name="Shi Z."/>
            <person name="Wen M."/>
            <person name="Jian M."/>
            <person name="Yang H."/>
            <person name="Zhang G."/>
            <person name="Yang Z."/>
            <person name="Chen R."/>
            <person name="Liu S."/>
            <person name="Li J."/>
            <person name="Ma L."/>
            <person name="Liu H."/>
            <person name="Zhou Y."/>
            <person name="Zhao J."/>
            <person name="Fang X."/>
            <person name="Li G."/>
            <person name="Fang L."/>
            <person name="Li Y."/>
            <person name="Liu D."/>
            <person name="Zheng H."/>
            <person name="Zhang Y."/>
            <person name="Qin N."/>
            <person name="Li Z."/>
            <person name="Yang G."/>
            <person name="Yang S."/>
            <person name="Bolund L."/>
            <person name="Kristiansen K."/>
            <person name="Zheng H."/>
            <person name="Li S."/>
            <person name="Zhang X."/>
            <person name="Yang H."/>
            <person name="Wang J."/>
            <person name="Sun R."/>
            <person name="Zhang B."/>
            <person name="Jiang S."/>
            <person name="Wang J."/>
            <person name="Du Y."/>
            <person name="Li S."/>
        </authorList>
    </citation>
    <scope>NUCLEOTIDE SEQUENCE [LARGE SCALE GENOMIC DNA]</scope>
    <source>
        <strain evidence="9">cv. 9930</strain>
    </source>
</reference>
<dbReference type="InterPro" id="IPR040911">
    <property type="entry name" value="Exostosin_GT47"/>
</dbReference>
<evidence type="ECO:0000259" key="7">
    <source>
        <dbReference type="Pfam" id="PF03016"/>
    </source>
</evidence>
<keyword evidence="5" id="KW-0333">Golgi apparatus</keyword>
<dbReference type="GO" id="GO:0000139">
    <property type="term" value="C:Golgi membrane"/>
    <property type="evidence" value="ECO:0007669"/>
    <property type="project" value="UniProtKB-SubCell"/>
</dbReference>
<sequence length="114" mass="14027">MYEIFSFLYSVKISLFGFILSYLYGFLAVILSDYYDLPFNDILDWRKFSVIVKERDVYQLKQILKDISDIEFIKLHKNLMQVQKHFQWNSPPIKYDAFHMVMYDLWLRHHVIKY</sequence>
<dbReference type="GO" id="GO:0016757">
    <property type="term" value="F:glycosyltransferase activity"/>
    <property type="evidence" value="ECO:0007669"/>
    <property type="project" value="UniProtKB-KW"/>
</dbReference>
<comment type="similarity">
    <text evidence="2">Belongs to the glycosyltransferase 47 family.</text>
</comment>
<feature type="domain" description="Exostosin GT47" evidence="7">
    <location>
        <begin position="29"/>
        <end position="66"/>
    </location>
</feature>
<evidence type="ECO:0000256" key="3">
    <source>
        <dbReference type="ARBA" id="ARBA00022676"/>
    </source>
</evidence>
<protein>
    <recommendedName>
        <fullName evidence="7">Exostosin GT47 domain-containing protein</fullName>
    </recommendedName>
</protein>
<keyword evidence="6" id="KW-0472">Membrane</keyword>
<dbReference type="EMBL" id="CM002924">
    <property type="protein sequence ID" value="KGN56312.1"/>
    <property type="molecule type" value="Genomic_DNA"/>
</dbReference>